<feature type="transmembrane region" description="Helical" evidence="1">
    <location>
        <begin position="56"/>
        <end position="88"/>
    </location>
</feature>
<organism evidence="3 4">
    <name type="scientific">Jeotgalibacillus haloalkalitolerans</name>
    <dbReference type="NCBI Taxonomy" id="3104292"/>
    <lineage>
        <taxon>Bacteria</taxon>
        <taxon>Bacillati</taxon>
        <taxon>Bacillota</taxon>
        <taxon>Bacilli</taxon>
        <taxon>Bacillales</taxon>
        <taxon>Caryophanaceae</taxon>
        <taxon>Jeotgalibacillus</taxon>
    </lineage>
</organism>
<name>A0ABU5KQA0_9BACL</name>
<dbReference type="InterPro" id="IPR024425">
    <property type="entry name" value="LiaF-like_C"/>
</dbReference>
<proteinExistence type="predicted"/>
<dbReference type="Proteomes" id="UP001292084">
    <property type="component" value="Unassembled WGS sequence"/>
</dbReference>
<feature type="transmembrane region" description="Helical" evidence="1">
    <location>
        <begin position="12"/>
        <end position="44"/>
    </location>
</feature>
<dbReference type="InterPro" id="IPR016975">
    <property type="entry name" value="Cell_wall_LiaF"/>
</dbReference>
<feature type="domain" description="Cell wall-active antibiotics response LiaF-like C-terminal" evidence="2">
    <location>
        <begin position="128"/>
        <end position="241"/>
    </location>
</feature>
<dbReference type="RefSeq" id="WP_322422384.1">
    <property type="nucleotide sequence ID" value="NZ_JAXQNN010000006.1"/>
</dbReference>
<dbReference type="NCBIfam" id="NF040535">
    <property type="entry name" value="LiaF_C_term"/>
    <property type="match status" value="1"/>
</dbReference>
<gene>
    <name evidence="3" type="primary">liaF</name>
    <name evidence="3" type="ORF">UFB30_14385</name>
</gene>
<dbReference type="Pfam" id="PF09922">
    <property type="entry name" value="LiaF-like_C"/>
    <property type="match status" value="1"/>
</dbReference>
<keyword evidence="4" id="KW-1185">Reference proteome</keyword>
<keyword evidence="1" id="KW-0472">Membrane</keyword>
<keyword evidence="1" id="KW-1133">Transmembrane helix</keyword>
<evidence type="ECO:0000256" key="1">
    <source>
        <dbReference type="SAM" id="Phobius"/>
    </source>
</evidence>
<evidence type="ECO:0000313" key="4">
    <source>
        <dbReference type="Proteomes" id="UP001292084"/>
    </source>
</evidence>
<keyword evidence="1" id="KW-0812">Transmembrane</keyword>
<dbReference type="InterPro" id="IPR047793">
    <property type="entry name" value="LiaF_C"/>
</dbReference>
<sequence length="244" mass="27677">MEKLRQMSLSNWLTAGLIIVLIEIVVFNSGMIFSLVLSGGLLYFGRQSWQHMYGKILAGVGALMLLTAILSMVTLRILFVVLIIYLVLKYMETKKNPLVFEPVMRPEQDETGKEQLFVTKKPFFLNKWVGSHETPEHSYEWENIHLQNGIGDVRIDLSNTVLPDKEVFISLRNIAGKITILVPYELDISVQHSALAGEASILNSYTARLWNENVVYQSAGYDQAQQKCTILSSVWVGDIEVRRV</sequence>
<evidence type="ECO:0000313" key="3">
    <source>
        <dbReference type="EMBL" id="MDZ5713419.1"/>
    </source>
</evidence>
<dbReference type="EMBL" id="JAXQNN010000006">
    <property type="protein sequence ID" value="MDZ5713419.1"/>
    <property type="molecule type" value="Genomic_DNA"/>
</dbReference>
<comment type="caution">
    <text evidence="3">The sequence shown here is derived from an EMBL/GenBank/DDBJ whole genome shotgun (WGS) entry which is preliminary data.</text>
</comment>
<evidence type="ECO:0000259" key="2">
    <source>
        <dbReference type="Pfam" id="PF09922"/>
    </source>
</evidence>
<accession>A0ABU5KQA0</accession>
<reference evidence="3 4" key="1">
    <citation type="submission" date="2023-12" db="EMBL/GenBank/DDBJ databases">
        <title>Jeotgalibacillus haloalkaliphilus sp. nov., a novel salt-tolerant bacteria, isolated from the estuary of the Fenhe River into the Yellow River.</title>
        <authorList>
            <person name="Li Y."/>
        </authorList>
    </citation>
    <scope>NUCLEOTIDE SEQUENCE [LARGE SCALE GENOMIC DNA]</scope>
    <source>
        <strain evidence="3 4">HH7-29</strain>
    </source>
</reference>
<dbReference type="PIRSF" id="PIRSF031509">
    <property type="entry name" value="Cell_wall_LiaF/YvqF"/>
    <property type="match status" value="1"/>
</dbReference>
<protein>
    <submittedName>
        <fullName evidence="3">Cell wall-active antibiotics response protein LiaF</fullName>
    </submittedName>
</protein>